<dbReference type="InterPro" id="IPR036213">
    <property type="entry name" value="Calpain_III_sf"/>
</dbReference>
<evidence type="ECO:0008006" key="13">
    <source>
        <dbReference type="Google" id="ProtNLM"/>
    </source>
</evidence>
<dbReference type="GO" id="GO:0005509">
    <property type="term" value="F:calcium ion binding"/>
    <property type="evidence" value="ECO:0007669"/>
    <property type="project" value="InterPro"/>
</dbReference>
<proteinExistence type="inferred from homology"/>
<dbReference type="SMART" id="SM00720">
    <property type="entry name" value="calpain_III"/>
    <property type="match status" value="1"/>
</dbReference>
<evidence type="ECO:0000256" key="4">
    <source>
        <dbReference type="ARBA" id="ARBA00022801"/>
    </source>
</evidence>
<dbReference type="InterPro" id="IPR022683">
    <property type="entry name" value="Calpain_III"/>
</dbReference>
<keyword evidence="4 8" id="KW-0378">Hydrolase</keyword>
<dbReference type="InterPro" id="IPR011992">
    <property type="entry name" value="EF-hand-dom_pair"/>
</dbReference>
<dbReference type="CDD" id="cd00044">
    <property type="entry name" value="CysPc"/>
    <property type="match status" value="1"/>
</dbReference>
<evidence type="ECO:0000259" key="10">
    <source>
        <dbReference type="PROSITE" id="PS50222"/>
    </source>
</evidence>
<protein>
    <recommendedName>
        <fullName evidence="13">Calpain catalytic domain-containing protein</fullName>
    </recommendedName>
</protein>
<organism evidence="11 12">
    <name type="scientific">Pygocentrus nattereri</name>
    <name type="common">Red-bellied piranha</name>
    <dbReference type="NCBI Taxonomy" id="42514"/>
    <lineage>
        <taxon>Eukaryota</taxon>
        <taxon>Metazoa</taxon>
        <taxon>Chordata</taxon>
        <taxon>Craniata</taxon>
        <taxon>Vertebrata</taxon>
        <taxon>Euteleostomi</taxon>
        <taxon>Actinopterygii</taxon>
        <taxon>Neopterygii</taxon>
        <taxon>Teleostei</taxon>
        <taxon>Ostariophysi</taxon>
        <taxon>Characiformes</taxon>
        <taxon>Characoidei</taxon>
        <taxon>Pygocentrus</taxon>
    </lineage>
</organism>
<evidence type="ECO:0000259" key="9">
    <source>
        <dbReference type="PROSITE" id="PS50203"/>
    </source>
</evidence>
<dbReference type="Gene3D" id="1.10.238.10">
    <property type="entry name" value="EF-hand"/>
    <property type="match status" value="1"/>
</dbReference>
<dbReference type="PANTHER" id="PTHR10183:SF434">
    <property type="entry name" value="CALPAIN-3"/>
    <property type="match status" value="1"/>
</dbReference>
<dbReference type="PROSITE" id="PS50203">
    <property type="entry name" value="CALPAIN_CAT"/>
    <property type="match status" value="1"/>
</dbReference>
<dbReference type="Ensembl" id="ENSPNAT00000022509.2">
    <property type="protein sequence ID" value="ENSPNAP00000032513.2"/>
    <property type="gene ID" value="ENSPNAG00000020570.2"/>
</dbReference>
<evidence type="ECO:0000256" key="1">
    <source>
        <dbReference type="ARBA" id="ARBA00007623"/>
    </source>
</evidence>
<comment type="similarity">
    <text evidence="1">Belongs to the peptidase C2 family.</text>
</comment>
<dbReference type="PRINTS" id="PR00704">
    <property type="entry name" value="CALPAIN"/>
</dbReference>
<dbReference type="InterPro" id="IPR018247">
    <property type="entry name" value="EF_Hand_1_Ca_BS"/>
</dbReference>
<reference evidence="11 12" key="1">
    <citation type="submission" date="2020-10" db="EMBL/GenBank/DDBJ databases">
        <title>Pygocentrus nattereri (red-bellied piranha) genome, fPygNat1, primary haplotype.</title>
        <authorList>
            <person name="Myers G."/>
            <person name="Meyer A."/>
            <person name="Karagic N."/>
            <person name="Pippel M."/>
            <person name="Winkler S."/>
            <person name="Tracey A."/>
            <person name="Wood J."/>
            <person name="Formenti G."/>
            <person name="Howe K."/>
            <person name="Fedrigo O."/>
            <person name="Jarvis E.D."/>
        </authorList>
    </citation>
    <scope>NUCLEOTIDE SEQUENCE [LARGE SCALE GENOMIC DNA]</scope>
</reference>
<dbReference type="InterPro" id="IPR022684">
    <property type="entry name" value="Calpain_cysteine_protease"/>
</dbReference>
<dbReference type="PROSITE" id="PS50222">
    <property type="entry name" value="EF_HAND_2"/>
    <property type="match status" value="1"/>
</dbReference>
<dbReference type="SUPFAM" id="SSF49758">
    <property type="entry name" value="Calpain large subunit, middle domain (domain III)"/>
    <property type="match status" value="1"/>
</dbReference>
<feature type="active site" evidence="7 8">
    <location>
        <position position="236"/>
    </location>
</feature>
<dbReference type="GO" id="GO:0006508">
    <property type="term" value="P:proteolysis"/>
    <property type="evidence" value="ECO:0007669"/>
    <property type="project" value="UniProtKB-KW"/>
</dbReference>
<dbReference type="SUPFAM" id="SSF47473">
    <property type="entry name" value="EF-hand"/>
    <property type="match status" value="1"/>
</dbReference>
<dbReference type="InterPro" id="IPR038765">
    <property type="entry name" value="Papain-like_cys_pep_sf"/>
</dbReference>
<dbReference type="SMART" id="SM00230">
    <property type="entry name" value="CysPc"/>
    <property type="match status" value="1"/>
</dbReference>
<dbReference type="PANTHER" id="PTHR10183">
    <property type="entry name" value="CALPAIN"/>
    <property type="match status" value="1"/>
</dbReference>
<evidence type="ECO:0000313" key="12">
    <source>
        <dbReference type="Proteomes" id="UP001501920"/>
    </source>
</evidence>
<dbReference type="OMA" id="EVMEVCH"/>
<dbReference type="Pfam" id="PF01067">
    <property type="entry name" value="Calpain_III"/>
    <property type="match status" value="1"/>
</dbReference>
<dbReference type="InterPro" id="IPR001300">
    <property type="entry name" value="Peptidase_C2_calpain_cat"/>
</dbReference>
<dbReference type="STRING" id="42514.ENSPNAP00000032513"/>
<accession>A0A3B4E9Z1</accession>
<keyword evidence="3" id="KW-0479">Metal-binding</keyword>
<dbReference type="InterPro" id="IPR022682">
    <property type="entry name" value="Calpain_domain_III"/>
</dbReference>
<evidence type="ECO:0000256" key="5">
    <source>
        <dbReference type="ARBA" id="ARBA00022807"/>
    </source>
</evidence>
<dbReference type="Pfam" id="PF00648">
    <property type="entry name" value="Peptidase_C2"/>
    <property type="match status" value="1"/>
</dbReference>
<keyword evidence="2 8" id="KW-0645">Protease</keyword>
<reference evidence="11" key="2">
    <citation type="submission" date="2025-08" db="UniProtKB">
        <authorList>
            <consortium name="Ensembl"/>
        </authorList>
    </citation>
    <scope>IDENTIFICATION</scope>
</reference>
<sequence length="560" mass="63345">MSKSKDSPAAPRLFVDFSFPLDLQLQPAVQWKRPLELCTFPQFIVDGATRMDVCQGVLNDCWFLSALASVSLCPPLLKQVVPMEQSFQRGYTGCFSFRFWQYGQWVEVKVDDRLPTQNGQLIYLCSSQSNEFWSPLLEKAYAKLKGGYSALNMGFPHEALVDMTGGVTEVLMLQTLPQNLSSFLRPLLARGALINCANTLGPLEQKNEFGILFKHAYSVTGLETVSCEVELVRVRNPWGKVEWEGPWSDSNGPEWSLVSRKEQMRLGRVAVEDGEFWMSVSDFRQNFQVMEVCHLSDETLSGGGATYRPWTCTSYHGRLDPLSSGAPQYHLTLLEEDDDPTDPELTCSFLVALMQKHTRQKGILLPTQLSIYKTTLLTALDVSLLQPVLSSGLQQQRELVLRGCLAPGNYIIIPSTSEKLYSTEFLLRILTEKGNTTVYDTLWLTKWWPRIIFIYKGHQQGSVSGSGRSSSTFRVCLVCSVFILQDIFMKFDVNKTRSLDYLEISPALTAAGLPVDEFVLQLIGLRYTEPDLTVSYPGFLYLLLKLDTMIRERESERERD</sequence>
<evidence type="ECO:0000256" key="2">
    <source>
        <dbReference type="ARBA" id="ARBA00022670"/>
    </source>
</evidence>
<feature type="active site" evidence="7 8">
    <location>
        <position position="215"/>
    </location>
</feature>
<feature type="active site" evidence="7 8">
    <location>
        <position position="61"/>
    </location>
</feature>
<dbReference type="InterPro" id="IPR002048">
    <property type="entry name" value="EF_hand_dom"/>
</dbReference>
<keyword evidence="6" id="KW-0106">Calcium</keyword>
<evidence type="ECO:0000256" key="6">
    <source>
        <dbReference type="ARBA" id="ARBA00022837"/>
    </source>
</evidence>
<dbReference type="GO" id="GO:0004198">
    <property type="term" value="F:calcium-dependent cysteine-type endopeptidase activity"/>
    <property type="evidence" value="ECO:0007669"/>
    <property type="project" value="InterPro"/>
</dbReference>
<dbReference type="GeneTree" id="ENSGT00940000165978"/>
<feature type="domain" description="Calpain catalytic" evidence="9">
    <location>
        <begin position="1"/>
        <end position="296"/>
    </location>
</feature>
<dbReference type="FunFam" id="3.90.70.10:FF:000001">
    <property type="entry name" value="Calpain-1 catalytic subunit"/>
    <property type="match status" value="1"/>
</dbReference>
<evidence type="ECO:0000256" key="8">
    <source>
        <dbReference type="PROSITE-ProRule" id="PRU00239"/>
    </source>
</evidence>
<dbReference type="Proteomes" id="UP001501920">
    <property type="component" value="Chromosome 19"/>
</dbReference>
<dbReference type="AlphaFoldDB" id="A0A3B4E9Z1"/>
<evidence type="ECO:0000256" key="3">
    <source>
        <dbReference type="ARBA" id="ARBA00022723"/>
    </source>
</evidence>
<keyword evidence="12" id="KW-1185">Reference proteome</keyword>
<dbReference type="Gene3D" id="3.90.70.10">
    <property type="entry name" value="Cysteine proteinases"/>
    <property type="match status" value="1"/>
</dbReference>
<reference evidence="11" key="3">
    <citation type="submission" date="2025-09" db="UniProtKB">
        <authorList>
            <consortium name="Ensembl"/>
        </authorList>
    </citation>
    <scope>IDENTIFICATION</scope>
</reference>
<dbReference type="GO" id="GO:0005737">
    <property type="term" value="C:cytoplasm"/>
    <property type="evidence" value="ECO:0007669"/>
    <property type="project" value="TreeGrafter"/>
</dbReference>
<dbReference type="PROSITE" id="PS00018">
    <property type="entry name" value="EF_HAND_1"/>
    <property type="match status" value="1"/>
</dbReference>
<keyword evidence="5 8" id="KW-0788">Thiol protease</keyword>
<feature type="domain" description="EF-hand" evidence="10">
    <location>
        <begin position="479"/>
        <end position="514"/>
    </location>
</feature>
<evidence type="ECO:0000313" key="11">
    <source>
        <dbReference type="Ensembl" id="ENSPNAP00000032513.2"/>
    </source>
</evidence>
<name>A0A3B4E9Z1_PYGNA</name>
<dbReference type="Gene3D" id="2.60.120.380">
    <property type="match status" value="1"/>
</dbReference>
<dbReference type="SUPFAM" id="SSF54001">
    <property type="entry name" value="Cysteine proteinases"/>
    <property type="match status" value="1"/>
</dbReference>
<evidence type="ECO:0000256" key="7">
    <source>
        <dbReference type="PIRSR" id="PIRSR622684-1"/>
    </source>
</evidence>